<name>A0ABW6XQP2_9ACTN</name>
<gene>
    <name evidence="3" type="primary">zapE</name>
    <name evidence="3" type="ORF">ACFY8C_15905</name>
</gene>
<accession>A0ABW6XQP2</accession>
<comment type="caution">
    <text evidence="3">The sequence shown here is derived from an EMBL/GenBank/DDBJ whole genome shotgun (WGS) entry which is preliminary data.</text>
</comment>
<proteinExistence type="predicted"/>
<dbReference type="Pfam" id="PF03969">
    <property type="entry name" value="AFG1_ATPase"/>
    <property type="match status" value="1"/>
</dbReference>
<evidence type="ECO:0000313" key="3">
    <source>
        <dbReference type="EMBL" id="MFF5919807.1"/>
    </source>
</evidence>
<evidence type="ECO:0000256" key="2">
    <source>
        <dbReference type="ARBA" id="ARBA00022840"/>
    </source>
</evidence>
<keyword evidence="2" id="KW-0067">ATP-binding</keyword>
<keyword evidence="4" id="KW-1185">Reference proteome</keyword>
<evidence type="ECO:0000313" key="4">
    <source>
        <dbReference type="Proteomes" id="UP001602370"/>
    </source>
</evidence>
<protein>
    <submittedName>
        <fullName evidence="3">AFG1/ZapE family ATPase</fullName>
    </submittedName>
</protein>
<organism evidence="3 4">
    <name type="scientific">Streptomyces flavochromogenes</name>
    <dbReference type="NCBI Taxonomy" id="68199"/>
    <lineage>
        <taxon>Bacteria</taxon>
        <taxon>Bacillati</taxon>
        <taxon>Actinomycetota</taxon>
        <taxon>Actinomycetes</taxon>
        <taxon>Kitasatosporales</taxon>
        <taxon>Streptomycetaceae</taxon>
        <taxon>Streptomyces</taxon>
    </lineage>
</organism>
<keyword evidence="1" id="KW-0547">Nucleotide-binding</keyword>
<dbReference type="InterPro" id="IPR005654">
    <property type="entry name" value="ATPase_AFG1-like"/>
</dbReference>
<evidence type="ECO:0000256" key="1">
    <source>
        <dbReference type="ARBA" id="ARBA00022741"/>
    </source>
</evidence>
<dbReference type="EMBL" id="JBIBDZ010000004">
    <property type="protein sequence ID" value="MFF5919807.1"/>
    <property type="molecule type" value="Genomic_DNA"/>
</dbReference>
<dbReference type="Proteomes" id="UP001602370">
    <property type="component" value="Unassembled WGS sequence"/>
</dbReference>
<dbReference type="RefSeq" id="WP_051820408.1">
    <property type="nucleotide sequence ID" value="NZ_JBIBDZ010000004.1"/>
</dbReference>
<reference evidence="3 4" key="1">
    <citation type="submission" date="2024-10" db="EMBL/GenBank/DDBJ databases">
        <title>The Natural Products Discovery Center: Release of the First 8490 Sequenced Strains for Exploring Actinobacteria Biosynthetic Diversity.</title>
        <authorList>
            <person name="Kalkreuter E."/>
            <person name="Kautsar S.A."/>
            <person name="Yang D."/>
            <person name="Bader C.D."/>
            <person name="Teijaro C.N."/>
            <person name="Fluegel L."/>
            <person name="Davis C.M."/>
            <person name="Simpson J.R."/>
            <person name="Lauterbach L."/>
            <person name="Steele A.D."/>
            <person name="Gui C."/>
            <person name="Meng S."/>
            <person name="Li G."/>
            <person name="Viehrig K."/>
            <person name="Ye F."/>
            <person name="Su P."/>
            <person name="Kiefer A.F."/>
            <person name="Nichols A."/>
            <person name="Cepeda A.J."/>
            <person name="Yan W."/>
            <person name="Fan B."/>
            <person name="Jiang Y."/>
            <person name="Adhikari A."/>
            <person name="Zheng C.-J."/>
            <person name="Schuster L."/>
            <person name="Cowan T.M."/>
            <person name="Smanski M.J."/>
            <person name="Chevrette M.G."/>
            <person name="De Carvalho L.P.S."/>
            <person name="Shen B."/>
        </authorList>
    </citation>
    <scope>NUCLEOTIDE SEQUENCE [LARGE SCALE GENOMIC DNA]</scope>
    <source>
        <strain evidence="3 4">NPDC012605</strain>
    </source>
</reference>
<sequence>MHHRELPARAARADLVWFGFDVLCEGATALPDYLALAERFGTLVLEGVPPPASCTPDGRQRFADLADVCCDRGTRLFLIGADPLAGLPQDSGLLRDLDRTASRLAMLRREDGAR</sequence>